<name>A0A3N4HYW9_ASCIM</name>
<feature type="compositionally biased region" description="Polar residues" evidence="1">
    <location>
        <begin position="341"/>
        <end position="350"/>
    </location>
</feature>
<feature type="region of interest" description="Disordered" evidence="1">
    <location>
        <begin position="81"/>
        <end position="104"/>
    </location>
</feature>
<dbReference type="InterPro" id="IPR029063">
    <property type="entry name" value="SAM-dependent_MTases_sf"/>
</dbReference>
<evidence type="ECO:0000256" key="1">
    <source>
        <dbReference type="SAM" id="MobiDB-lite"/>
    </source>
</evidence>
<feature type="compositionally biased region" description="Basic and acidic residues" evidence="1">
    <location>
        <begin position="359"/>
        <end position="369"/>
    </location>
</feature>
<accession>A0A3N4HYW9</accession>
<dbReference type="EMBL" id="ML119732">
    <property type="protein sequence ID" value="RPA77060.1"/>
    <property type="molecule type" value="Genomic_DNA"/>
</dbReference>
<gene>
    <name evidence="2" type="ORF">BJ508DRAFT_330501</name>
</gene>
<keyword evidence="3" id="KW-1185">Reference proteome</keyword>
<feature type="region of interest" description="Disordered" evidence="1">
    <location>
        <begin position="253"/>
        <end position="276"/>
    </location>
</feature>
<dbReference type="Proteomes" id="UP000275078">
    <property type="component" value="Unassembled WGS sequence"/>
</dbReference>
<evidence type="ECO:0000313" key="2">
    <source>
        <dbReference type="EMBL" id="RPA77060.1"/>
    </source>
</evidence>
<dbReference type="OrthoDB" id="3902588at2759"/>
<feature type="compositionally biased region" description="Polar residues" evidence="1">
    <location>
        <begin position="82"/>
        <end position="95"/>
    </location>
</feature>
<proteinExistence type="predicted"/>
<evidence type="ECO:0000313" key="3">
    <source>
        <dbReference type="Proteomes" id="UP000275078"/>
    </source>
</evidence>
<dbReference type="SUPFAM" id="SSF53335">
    <property type="entry name" value="S-adenosyl-L-methionine-dependent methyltransferases"/>
    <property type="match status" value="1"/>
</dbReference>
<dbReference type="STRING" id="1160509.A0A3N4HYW9"/>
<reference evidence="2 3" key="1">
    <citation type="journal article" date="2018" name="Nat. Ecol. Evol.">
        <title>Pezizomycetes genomes reveal the molecular basis of ectomycorrhizal truffle lifestyle.</title>
        <authorList>
            <person name="Murat C."/>
            <person name="Payen T."/>
            <person name="Noel B."/>
            <person name="Kuo A."/>
            <person name="Morin E."/>
            <person name="Chen J."/>
            <person name="Kohler A."/>
            <person name="Krizsan K."/>
            <person name="Balestrini R."/>
            <person name="Da Silva C."/>
            <person name="Montanini B."/>
            <person name="Hainaut M."/>
            <person name="Levati E."/>
            <person name="Barry K.W."/>
            <person name="Belfiori B."/>
            <person name="Cichocki N."/>
            <person name="Clum A."/>
            <person name="Dockter R.B."/>
            <person name="Fauchery L."/>
            <person name="Guy J."/>
            <person name="Iotti M."/>
            <person name="Le Tacon F."/>
            <person name="Lindquist E.A."/>
            <person name="Lipzen A."/>
            <person name="Malagnac F."/>
            <person name="Mello A."/>
            <person name="Molinier V."/>
            <person name="Miyauchi S."/>
            <person name="Poulain J."/>
            <person name="Riccioni C."/>
            <person name="Rubini A."/>
            <person name="Sitrit Y."/>
            <person name="Splivallo R."/>
            <person name="Traeger S."/>
            <person name="Wang M."/>
            <person name="Zifcakova L."/>
            <person name="Wipf D."/>
            <person name="Zambonelli A."/>
            <person name="Paolocci F."/>
            <person name="Nowrousian M."/>
            <person name="Ottonello S."/>
            <person name="Baldrian P."/>
            <person name="Spatafora J.W."/>
            <person name="Henrissat B."/>
            <person name="Nagy L.G."/>
            <person name="Aury J.M."/>
            <person name="Wincker P."/>
            <person name="Grigoriev I.V."/>
            <person name="Bonfante P."/>
            <person name="Martin F.M."/>
        </authorList>
    </citation>
    <scope>NUCLEOTIDE SEQUENCE [LARGE SCALE GENOMIC DNA]</scope>
    <source>
        <strain evidence="2 3">RN42</strain>
    </source>
</reference>
<dbReference type="AlphaFoldDB" id="A0A3N4HYW9"/>
<protein>
    <recommendedName>
        <fullName evidence="4">Methyltransferase type 11 domain-containing protein</fullName>
    </recommendedName>
</protein>
<sequence>MAHLLYKAPLLDHRVRTDYLSKRKQLENQHKNGNLTKESYKAQLKSLLPHAAAATAQLLPPDSNIKAQIATPDEELERLSLQRHNTARSSDSGRTSGVKGKRKGTIADRCDVGRLVYKPNARSEYSRRALRDEDAKHNHLSPPPPLRSVASQDSLDIAAGKGKRWASFASSGTNGSNEEKKKAGFKLFGLGGKAEQVLGMEEITKREMEAAGVKGYNATPPLPTMEVPYDHNYFTNKGRSGSYVYGEGYRSGAASIRSSRPPTRGNATPSEKGRRREATTLADLLLMPRPAAPSRTSFDDSDWGSVNELGSFTYSRRHSFESQLSAPLGGSTRPSFDDGWSFNSKSTGSKRATYPTPLMEREPSEDPRRATYSTPEPERKPSFVSSTSTSTSTVSSGGRSESNGGFDRACLTYRLFEACYEDFAFTPRLFSFASPQQSTVSLGASSTVSLADSTCSTSSTSFDRLIDMLLLVCDASVKDEICQIKEDIRARVWKSAAHKWLGFGRLLFSPGHHLVNMAAGGGVRILDLDGFREGNWAWFACREYPAAEVYSLTTDPERQRAYYSHPYRPGNHHLVLMNSDNGLDASPLSQFSTHFFDVVSSRSFPTTITTLTSAAFTPGELLKETARILKPDGFIELLLIEPSLDHNGPRSQAWLENAGLIPSSQPFPASPEIREEDAPSGFPFPPSVPPTSVEERLYRFESLLPLILDAGFAREGISKCRVWMPAIEGGDQLSAVTSRLGRVCFEEAFAEAAGGGLEELWRVVKEERGSEGEAGFRWMKVYVRGGG</sequence>
<organism evidence="2 3">
    <name type="scientific">Ascobolus immersus RN42</name>
    <dbReference type="NCBI Taxonomy" id="1160509"/>
    <lineage>
        <taxon>Eukaryota</taxon>
        <taxon>Fungi</taxon>
        <taxon>Dikarya</taxon>
        <taxon>Ascomycota</taxon>
        <taxon>Pezizomycotina</taxon>
        <taxon>Pezizomycetes</taxon>
        <taxon>Pezizales</taxon>
        <taxon>Ascobolaceae</taxon>
        <taxon>Ascobolus</taxon>
    </lineage>
</organism>
<feature type="compositionally biased region" description="Polar residues" evidence="1">
    <location>
        <begin position="256"/>
        <end position="269"/>
    </location>
</feature>
<evidence type="ECO:0008006" key="4">
    <source>
        <dbReference type="Google" id="ProtNLM"/>
    </source>
</evidence>
<dbReference type="Gene3D" id="3.40.50.150">
    <property type="entry name" value="Vaccinia Virus protein VP39"/>
    <property type="match status" value="1"/>
</dbReference>
<feature type="region of interest" description="Disordered" evidence="1">
    <location>
        <begin position="323"/>
        <end position="402"/>
    </location>
</feature>
<feature type="compositionally biased region" description="Low complexity" evidence="1">
    <location>
        <begin position="384"/>
        <end position="396"/>
    </location>
</feature>